<dbReference type="CDD" id="cd02966">
    <property type="entry name" value="TlpA_like_family"/>
    <property type="match status" value="1"/>
</dbReference>
<dbReference type="AlphaFoldDB" id="A0A6N8JAS0"/>
<dbReference type="GO" id="GO:0016491">
    <property type="term" value="F:oxidoreductase activity"/>
    <property type="evidence" value="ECO:0007669"/>
    <property type="project" value="InterPro"/>
</dbReference>
<accession>A0A6N8JAS0</accession>
<dbReference type="GO" id="GO:0016209">
    <property type="term" value="F:antioxidant activity"/>
    <property type="evidence" value="ECO:0007669"/>
    <property type="project" value="InterPro"/>
</dbReference>
<dbReference type="PANTHER" id="PTHR42852">
    <property type="entry name" value="THIOL:DISULFIDE INTERCHANGE PROTEIN DSBE"/>
    <property type="match status" value="1"/>
</dbReference>
<proteinExistence type="predicted"/>
<dbReference type="InterPro" id="IPR036249">
    <property type="entry name" value="Thioredoxin-like_sf"/>
</dbReference>
<comment type="caution">
    <text evidence="2">The sequence shown here is derived from an EMBL/GenBank/DDBJ whole genome shotgun (WGS) entry which is preliminary data.</text>
</comment>
<dbReference type="Gene3D" id="3.40.30.10">
    <property type="entry name" value="Glutaredoxin"/>
    <property type="match status" value="1"/>
</dbReference>
<reference evidence="2 3" key="1">
    <citation type="submission" date="2019-12" db="EMBL/GenBank/DDBJ databases">
        <title>The draft genomic sequence of strain Chitinophaga oryziterrae JCM 16595.</title>
        <authorList>
            <person name="Zhang X."/>
        </authorList>
    </citation>
    <scope>NUCLEOTIDE SEQUENCE [LARGE SCALE GENOMIC DNA]</scope>
    <source>
        <strain evidence="2 3">JCM 16595</strain>
    </source>
</reference>
<sequence>MPPVLSLKTITMKYRWISILAILLGVSHAVYSQTDSSSRLKDFGVPVAGDTMRINYVKTGGPLQQKDNISALVYMFNDYEWAVDDIVLKDGKGTYKLPENCAFVALLFYTAENGNVTVADNNNDHGYVATTISKDGKHVPGGQLAWGIFRKPSMGKAPHYFDKFEISNDALEMWVRKEMKDYLPNMPKYFDSYLAMLKLQTGDEYPEKAVRSMERLSRDPNLTEDNYVTFQNVYRFQLKDEHKADSVRQFILQKYPHGKTARFARYSEAYGMPLDEKKLIALEKFLHDFPVKESGGSQAFTYYNTYRTLAPAYFVSNQNDKLFALIPDMNFATLNENYHSIIEGVFIMNRLPVEKLYPVSKALIDAMIKKRHDLSYMEDVRYTHMQADEIAGMQMDNKLSIHIRLLTKMGKYTEAIPYLDLLTEKGKYTGAALNEARIKILENTGGETKVLPMLELGIRANAATPAMISKLKELHGDSAGFDVYLESLKAADDVKKIKEDLQAKLIREKFTAFKLEDMNGKTVSSADWKDKIVVIDFWATWCFPCKMAFPGMQLAVDKYAKDPSVGFYFIATMPRSKTYKEDIKKYISTSGFRFNVLYDNNVFKSLTPFFNSSAIPRKIIVENGYIRYTSEGYEGSPSKLADEISYVIEILKTEN</sequence>
<dbReference type="InterPro" id="IPR000866">
    <property type="entry name" value="AhpC/TSA"/>
</dbReference>
<dbReference type="InterPro" id="IPR013766">
    <property type="entry name" value="Thioredoxin_domain"/>
</dbReference>
<evidence type="ECO:0000313" key="2">
    <source>
        <dbReference type="EMBL" id="MVT41416.1"/>
    </source>
</evidence>
<dbReference type="EMBL" id="WRXO01000003">
    <property type="protein sequence ID" value="MVT41416.1"/>
    <property type="molecule type" value="Genomic_DNA"/>
</dbReference>
<evidence type="ECO:0000313" key="3">
    <source>
        <dbReference type="Proteomes" id="UP000468388"/>
    </source>
</evidence>
<feature type="domain" description="Thioredoxin" evidence="1">
    <location>
        <begin position="504"/>
        <end position="653"/>
    </location>
</feature>
<name>A0A6N8JAS0_9BACT</name>
<organism evidence="2 3">
    <name type="scientific">Chitinophaga oryziterrae</name>
    <dbReference type="NCBI Taxonomy" id="1031224"/>
    <lineage>
        <taxon>Bacteria</taxon>
        <taxon>Pseudomonadati</taxon>
        <taxon>Bacteroidota</taxon>
        <taxon>Chitinophagia</taxon>
        <taxon>Chitinophagales</taxon>
        <taxon>Chitinophagaceae</taxon>
        <taxon>Chitinophaga</taxon>
    </lineage>
</organism>
<dbReference type="Pfam" id="PF00578">
    <property type="entry name" value="AhpC-TSA"/>
    <property type="match status" value="1"/>
</dbReference>
<gene>
    <name evidence="2" type="ORF">GO495_12540</name>
</gene>
<protein>
    <submittedName>
        <fullName evidence="2">Redoxin domain-containing protein</fullName>
    </submittedName>
</protein>
<dbReference type="Proteomes" id="UP000468388">
    <property type="component" value="Unassembled WGS sequence"/>
</dbReference>
<evidence type="ECO:0000259" key="1">
    <source>
        <dbReference type="PROSITE" id="PS51352"/>
    </source>
</evidence>
<dbReference type="SUPFAM" id="SSF52833">
    <property type="entry name" value="Thioredoxin-like"/>
    <property type="match status" value="1"/>
</dbReference>
<dbReference type="PANTHER" id="PTHR42852:SF17">
    <property type="entry name" value="THIOREDOXIN-LIKE PROTEIN HI_1115"/>
    <property type="match status" value="1"/>
</dbReference>
<keyword evidence="3" id="KW-1185">Reference proteome</keyword>
<dbReference type="PROSITE" id="PS51352">
    <property type="entry name" value="THIOREDOXIN_2"/>
    <property type="match status" value="1"/>
</dbReference>
<dbReference type="InterPro" id="IPR050553">
    <property type="entry name" value="Thioredoxin_ResA/DsbE_sf"/>
</dbReference>